<dbReference type="InterPro" id="IPR016035">
    <property type="entry name" value="Acyl_Trfase/lysoPLipase"/>
</dbReference>
<dbReference type="SUPFAM" id="SSF52151">
    <property type="entry name" value="FabD/lysophospholipase-like"/>
    <property type="match status" value="1"/>
</dbReference>
<dbReference type="InterPro" id="IPR002641">
    <property type="entry name" value="PNPLA_dom"/>
</dbReference>
<feature type="active site" description="Proton acceptor" evidence="2">
    <location>
        <position position="186"/>
    </location>
</feature>
<name>A0ABQ5N1P0_9CLOT</name>
<organism evidence="4 5">
    <name type="scientific">Clostridium omnivorum</name>
    <dbReference type="NCBI Taxonomy" id="1604902"/>
    <lineage>
        <taxon>Bacteria</taxon>
        <taxon>Bacillati</taxon>
        <taxon>Bacillota</taxon>
        <taxon>Clostridia</taxon>
        <taxon>Eubacteriales</taxon>
        <taxon>Clostridiaceae</taxon>
        <taxon>Clostridium</taxon>
    </lineage>
</organism>
<feature type="short sequence motif" description="GXSXG" evidence="2">
    <location>
        <begin position="36"/>
        <end position="40"/>
    </location>
</feature>
<evidence type="ECO:0000256" key="1">
    <source>
        <dbReference type="ARBA" id="ARBA00023098"/>
    </source>
</evidence>
<feature type="domain" description="PNPLA" evidence="3">
    <location>
        <begin position="5"/>
        <end position="199"/>
    </location>
</feature>
<proteinExistence type="predicted"/>
<comment type="caution">
    <text evidence="4">The sequence shown here is derived from an EMBL/GenBank/DDBJ whole genome shotgun (WGS) entry which is preliminary data.</text>
</comment>
<dbReference type="RefSeq" id="WP_264848377.1">
    <property type="nucleotide sequence ID" value="NZ_BRXR01000001.1"/>
</dbReference>
<dbReference type="Pfam" id="PF01734">
    <property type="entry name" value="Patatin"/>
    <property type="match status" value="1"/>
</dbReference>
<gene>
    <name evidence="4" type="ORF">bsdE14_05060</name>
</gene>
<evidence type="ECO:0000313" key="5">
    <source>
        <dbReference type="Proteomes" id="UP001208567"/>
    </source>
</evidence>
<feature type="active site" description="Nucleophile" evidence="2">
    <location>
        <position position="38"/>
    </location>
</feature>
<dbReference type="PANTHER" id="PTHR46394">
    <property type="entry name" value="ANNEXIN"/>
    <property type="match status" value="1"/>
</dbReference>
<keyword evidence="2" id="KW-0442">Lipid degradation</keyword>
<evidence type="ECO:0000256" key="2">
    <source>
        <dbReference type="PROSITE-ProRule" id="PRU01161"/>
    </source>
</evidence>
<dbReference type="Gene3D" id="3.40.1090.10">
    <property type="entry name" value="Cytosolic phospholipase A2 catalytic domain"/>
    <property type="match status" value="2"/>
</dbReference>
<protein>
    <submittedName>
        <fullName evidence="4">Phospholipase</fullName>
    </submittedName>
</protein>
<dbReference type="PROSITE" id="PS51635">
    <property type="entry name" value="PNPLA"/>
    <property type="match status" value="1"/>
</dbReference>
<reference evidence="4 5" key="1">
    <citation type="journal article" date="2024" name="Int. J. Syst. Evol. Microbiol.">
        <title>Clostridium omnivorum sp. nov., isolated from anoxic soil under the treatment of reductive soil disinfestation.</title>
        <authorList>
            <person name="Ueki A."/>
            <person name="Tonouchi A."/>
            <person name="Kaku N."/>
            <person name="Honma S."/>
            <person name="Ueki K."/>
        </authorList>
    </citation>
    <scope>NUCLEOTIDE SEQUENCE [LARGE SCALE GENOMIC DNA]</scope>
    <source>
        <strain evidence="4 5">E14</strain>
    </source>
</reference>
<feature type="short sequence motif" description="GXGXXG" evidence="2">
    <location>
        <begin position="9"/>
        <end position="14"/>
    </location>
</feature>
<evidence type="ECO:0000259" key="3">
    <source>
        <dbReference type="PROSITE" id="PS51635"/>
    </source>
</evidence>
<keyword evidence="1 2" id="KW-0443">Lipid metabolism</keyword>
<evidence type="ECO:0000313" key="4">
    <source>
        <dbReference type="EMBL" id="GLC29096.1"/>
    </source>
</evidence>
<feature type="short sequence motif" description="DGA/G" evidence="2">
    <location>
        <begin position="186"/>
        <end position="188"/>
    </location>
</feature>
<dbReference type="EMBL" id="BRXR01000001">
    <property type="protein sequence ID" value="GLC29096.1"/>
    <property type="molecule type" value="Genomic_DNA"/>
</dbReference>
<dbReference type="Proteomes" id="UP001208567">
    <property type="component" value="Unassembled WGS sequence"/>
</dbReference>
<keyword evidence="2" id="KW-0378">Hydrolase</keyword>
<accession>A0ABQ5N1P0</accession>
<dbReference type="CDD" id="cd07207">
    <property type="entry name" value="Pat_ExoU_VipD_like"/>
    <property type="match status" value="1"/>
</dbReference>
<keyword evidence="5" id="KW-1185">Reference proteome</keyword>
<sequence length="308" mass="34521">MYADGVFEGGGVKGIGLIGAVSCLEDNGYKWMNLAGTSSGAIVAALLAAGYSGKELKNIIDSVDYSALLDKHILNRIPIIGDILCVLFQYGIYNGDKIEKWISELLKRKGRTKFKDVSLNGKSRLKIIASDVTRKEMIIIPDELSIYGIDPMEFDIAKAVRMSISIPFFFKPVILNSSMGKSYIVDGGVSSNFPVWIFDVDGMPRWPTFGIKLNKDDINNSNKENDVITFASDIIDTMVNRREDYFVRDKDLMRIVSIPTMNVKTREFNISKEKSKMLYDSGYNSARKFLDSFSFETYVKMHGAISKI</sequence>
<dbReference type="PANTHER" id="PTHR46394:SF1">
    <property type="entry name" value="PNPLA DOMAIN-CONTAINING PROTEIN"/>
    <property type="match status" value="1"/>
</dbReference>
<dbReference type="InterPro" id="IPR052580">
    <property type="entry name" value="Lipid_Hydrolase"/>
</dbReference>